<dbReference type="Gene3D" id="2.40.10.170">
    <property type="match status" value="1"/>
</dbReference>
<dbReference type="InterPro" id="IPR020003">
    <property type="entry name" value="ATPase_a/bsu_AS"/>
</dbReference>
<evidence type="ECO:0000256" key="3">
    <source>
        <dbReference type="ARBA" id="ARBA00022448"/>
    </source>
</evidence>
<keyword evidence="10 11" id="KW-0066">ATP synthesis</keyword>
<dbReference type="CDD" id="cd18110">
    <property type="entry name" value="ATP-synt_F1_beta_C"/>
    <property type="match status" value="1"/>
</dbReference>
<accession>A0A1G2Q3E1</accession>
<reference evidence="13 14" key="1">
    <citation type="journal article" date="2016" name="Nat. Commun.">
        <title>Thousands of microbial genomes shed light on interconnected biogeochemical processes in an aquifer system.</title>
        <authorList>
            <person name="Anantharaman K."/>
            <person name="Brown C.T."/>
            <person name="Hug L.A."/>
            <person name="Sharon I."/>
            <person name="Castelle C.J."/>
            <person name="Probst A.J."/>
            <person name="Thomas B.C."/>
            <person name="Singh A."/>
            <person name="Wilkins M.J."/>
            <person name="Karaoz U."/>
            <person name="Brodie E.L."/>
            <person name="Williams K.H."/>
            <person name="Hubbard S.S."/>
            <person name="Banfield J.F."/>
        </authorList>
    </citation>
    <scope>NUCLEOTIDE SEQUENCE [LARGE SCALE GENOMIC DNA]</scope>
</reference>
<keyword evidence="3 11" id="KW-0813">Transport</keyword>
<dbReference type="SUPFAM" id="SSF47917">
    <property type="entry name" value="C-terminal domain of alpha and beta subunits of F1 ATP synthase"/>
    <property type="match status" value="1"/>
</dbReference>
<dbReference type="InterPro" id="IPR003593">
    <property type="entry name" value="AAA+_ATPase"/>
</dbReference>
<dbReference type="Pfam" id="PF00006">
    <property type="entry name" value="ATP-synt_ab"/>
    <property type="match status" value="1"/>
</dbReference>
<dbReference type="PANTHER" id="PTHR15184:SF71">
    <property type="entry name" value="ATP SYNTHASE SUBUNIT BETA, MITOCHONDRIAL"/>
    <property type="match status" value="1"/>
</dbReference>
<dbReference type="InterPro" id="IPR004100">
    <property type="entry name" value="ATPase_F1/V1/A1_a/bsu_N"/>
</dbReference>
<keyword evidence="4 11" id="KW-0547">Nucleotide-binding</keyword>
<feature type="domain" description="AAA+ ATPase" evidence="12">
    <location>
        <begin position="142"/>
        <end position="327"/>
    </location>
</feature>
<comment type="function">
    <text evidence="11">Produces ATP from ADP in the presence of a proton gradient across the membrane. The catalytic sites are hosted primarily by the beta subunits.</text>
</comment>
<dbReference type="EC" id="7.1.2.2" evidence="11"/>
<evidence type="ECO:0000256" key="6">
    <source>
        <dbReference type="ARBA" id="ARBA00022967"/>
    </source>
</evidence>
<dbReference type="CDD" id="cd18115">
    <property type="entry name" value="ATP-synt_F1_beta_N"/>
    <property type="match status" value="1"/>
</dbReference>
<evidence type="ECO:0000313" key="14">
    <source>
        <dbReference type="Proteomes" id="UP000177575"/>
    </source>
</evidence>
<proteinExistence type="inferred from homology"/>
<keyword evidence="11" id="KW-0375">Hydrogen ion transport</keyword>
<evidence type="ECO:0000256" key="10">
    <source>
        <dbReference type="ARBA" id="ARBA00023310"/>
    </source>
</evidence>
<dbReference type="GO" id="GO:0045259">
    <property type="term" value="C:proton-transporting ATP synthase complex"/>
    <property type="evidence" value="ECO:0007669"/>
    <property type="project" value="UniProtKB-KW"/>
</dbReference>
<sequence>MNTGIVTQVIGPVVDVAFAKELPPIYQALELTMPDKAKLVLEVQQHLGGSTVRTVAMGSTDGLARGVEVVDSGEVITVPVGPETLGRMVDVLGNPLDEQPALKTKERLPIHRPSPKFTDQSTKTEVFETGIKVIDLICPFVKGGKVGLFGGAGVGKTVVIQELIRNIASEHGGFSVFAGVGERSREGNDLYHEMKNSGVLAKTSLVFGQMNEPPGVRARVGLTGLTLAEYFRDQEKTDVLLFIDNIFRFTQAGSEVSALLGRIPSAVGYQPTLAVDMGELQERITSTREGSITSVQAVYVPADDLTDPAPATTFAHLDSTVVLSRALTELGIYPAVDPLDSSSTILDPIILGEEHYNVAREVQRVLQRYKDLQDIIAILGMDELSEDDKLTVARARKIQRFLSQPFFVAETFTGTAGKYVSLKETVRGFKEILEGKHDSKPEQAFYMKGTIDEVTG</sequence>
<dbReference type="InterPro" id="IPR000194">
    <property type="entry name" value="ATPase_F1/V1/A1_a/bsu_nucl-bd"/>
</dbReference>
<keyword evidence="9 11" id="KW-0139">CF(1)</keyword>
<dbReference type="FunFam" id="3.40.50.300:FF:000026">
    <property type="entry name" value="ATP synthase subunit beta"/>
    <property type="match status" value="1"/>
</dbReference>
<gene>
    <name evidence="11" type="primary">atpD</name>
    <name evidence="13" type="ORF">A2388_01340</name>
</gene>
<dbReference type="GO" id="GO:0005886">
    <property type="term" value="C:plasma membrane"/>
    <property type="evidence" value="ECO:0007669"/>
    <property type="project" value="UniProtKB-SubCell"/>
</dbReference>
<dbReference type="Gene3D" id="1.10.1140.10">
    <property type="entry name" value="Bovine Mitochondrial F1-atpase, Atp Synthase Beta Chain, Chain D, domain 3"/>
    <property type="match status" value="1"/>
</dbReference>
<dbReference type="InterPro" id="IPR036121">
    <property type="entry name" value="ATPase_F1/V1/A1_a/bsu_N_sf"/>
</dbReference>
<keyword evidence="6 11" id="KW-1278">Translocase</keyword>
<dbReference type="PANTHER" id="PTHR15184">
    <property type="entry name" value="ATP SYNTHASE"/>
    <property type="match status" value="1"/>
</dbReference>
<dbReference type="SUPFAM" id="SSF52540">
    <property type="entry name" value="P-loop containing nucleoside triphosphate hydrolases"/>
    <property type="match status" value="1"/>
</dbReference>
<dbReference type="SMART" id="SM00382">
    <property type="entry name" value="AAA"/>
    <property type="match status" value="1"/>
</dbReference>
<dbReference type="InterPro" id="IPR055190">
    <property type="entry name" value="ATP-synt_VA_C"/>
</dbReference>
<evidence type="ECO:0000313" key="13">
    <source>
        <dbReference type="EMBL" id="OHA55105.1"/>
    </source>
</evidence>
<evidence type="ECO:0000256" key="7">
    <source>
        <dbReference type="ARBA" id="ARBA00023065"/>
    </source>
</evidence>
<name>A0A1G2Q3E1_9BACT</name>
<protein>
    <recommendedName>
        <fullName evidence="11">ATP synthase subunit beta</fullName>
        <ecNumber evidence="11">7.1.2.2</ecNumber>
    </recommendedName>
    <alternativeName>
        <fullName evidence="11">ATP synthase F1 sector subunit beta</fullName>
    </alternativeName>
    <alternativeName>
        <fullName evidence="11">F-ATPase subunit beta</fullName>
    </alternativeName>
</protein>
<dbReference type="InterPro" id="IPR050053">
    <property type="entry name" value="ATPase_alpha/beta_chains"/>
</dbReference>
<evidence type="ECO:0000256" key="8">
    <source>
        <dbReference type="ARBA" id="ARBA00023136"/>
    </source>
</evidence>
<keyword evidence="11" id="KW-1003">Cell membrane</keyword>
<evidence type="ECO:0000256" key="11">
    <source>
        <dbReference type="HAMAP-Rule" id="MF_01347"/>
    </source>
</evidence>
<keyword evidence="8 11" id="KW-0472">Membrane</keyword>
<comment type="catalytic activity">
    <reaction evidence="11">
        <text>ATP + H2O + 4 H(+)(in) = ADP + phosphate + 5 H(+)(out)</text>
        <dbReference type="Rhea" id="RHEA:57720"/>
        <dbReference type="ChEBI" id="CHEBI:15377"/>
        <dbReference type="ChEBI" id="CHEBI:15378"/>
        <dbReference type="ChEBI" id="CHEBI:30616"/>
        <dbReference type="ChEBI" id="CHEBI:43474"/>
        <dbReference type="ChEBI" id="CHEBI:456216"/>
        <dbReference type="EC" id="7.1.2.2"/>
    </reaction>
</comment>
<dbReference type="GO" id="GO:0046933">
    <property type="term" value="F:proton-transporting ATP synthase activity, rotational mechanism"/>
    <property type="evidence" value="ECO:0007669"/>
    <property type="project" value="UniProtKB-UniRule"/>
</dbReference>
<dbReference type="Pfam" id="PF22919">
    <property type="entry name" value="ATP-synt_VA_C"/>
    <property type="match status" value="1"/>
</dbReference>
<keyword evidence="7 11" id="KW-0406">Ion transport</keyword>
<evidence type="ECO:0000256" key="9">
    <source>
        <dbReference type="ARBA" id="ARBA00023196"/>
    </source>
</evidence>
<comment type="similarity">
    <text evidence="2 11">Belongs to the ATPase alpha/beta chains family.</text>
</comment>
<dbReference type="GO" id="GO:0005524">
    <property type="term" value="F:ATP binding"/>
    <property type="evidence" value="ECO:0007669"/>
    <property type="project" value="UniProtKB-UniRule"/>
</dbReference>
<dbReference type="CDD" id="cd01133">
    <property type="entry name" value="F1-ATPase_beta_CD"/>
    <property type="match status" value="1"/>
</dbReference>
<evidence type="ECO:0000256" key="2">
    <source>
        <dbReference type="ARBA" id="ARBA00008936"/>
    </source>
</evidence>
<dbReference type="PROSITE" id="PS00152">
    <property type="entry name" value="ATPASE_ALPHA_BETA"/>
    <property type="match status" value="1"/>
</dbReference>
<dbReference type="Gene3D" id="3.40.50.300">
    <property type="entry name" value="P-loop containing nucleotide triphosphate hydrolases"/>
    <property type="match status" value="1"/>
</dbReference>
<dbReference type="EMBL" id="MHTC01000026">
    <property type="protein sequence ID" value="OHA55105.1"/>
    <property type="molecule type" value="Genomic_DNA"/>
</dbReference>
<dbReference type="SUPFAM" id="SSF50615">
    <property type="entry name" value="N-terminal domain of alpha and beta subunits of F1 ATP synthase"/>
    <property type="match status" value="1"/>
</dbReference>
<dbReference type="FunFam" id="1.10.1140.10:FF:000001">
    <property type="entry name" value="ATP synthase subunit beta"/>
    <property type="match status" value="1"/>
</dbReference>
<evidence type="ECO:0000256" key="4">
    <source>
        <dbReference type="ARBA" id="ARBA00022741"/>
    </source>
</evidence>
<dbReference type="NCBIfam" id="TIGR01039">
    <property type="entry name" value="atpD"/>
    <property type="match status" value="1"/>
</dbReference>
<dbReference type="InterPro" id="IPR005722">
    <property type="entry name" value="ATP_synth_F1_bsu"/>
</dbReference>
<keyword evidence="5 11" id="KW-0067">ATP-binding</keyword>
<comment type="caution">
    <text evidence="13">The sequence shown here is derived from an EMBL/GenBank/DDBJ whole genome shotgun (WGS) entry which is preliminary data.</text>
</comment>
<dbReference type="InterPro" id="IPR024034">
    <property type="entry name" value="ATPase_F1/V1_b/a_C"/>
</dbReference>
<dbReference type="Pfam" id="PF02874">
    <property type="entry name" value="ATP-synt_ab_N"/>
    <property type="match status" value="1"/>
</dbReference>
<comment type="subcellular location">
    <subcellularLocation>
        <location evidence="11">Cell membrane</location>
        <topology evidence="11">Peripheral membrane protein</topology>
    </subcellularLocation>
    <subcellularLocation>
        <location evidence="1">Membrane</location>
    </subcellularLocation>
</comment>
<dbReference type="Proteomes" id="UP000177575">
    <property type="component" value="Unassembled WGS sequence"/>
</dbReference>
<feature type="binding site" evidence="11">
    <location>
        <begin position="150"/>
        <end position="157"/>
    </location>
    <ligand>
        <name>ATP</name>
        <dbReference type="ChEBI" id="CHEBI:30616"/>
    </ligand>
</feature>
<dbReference type="AlphaFoldDB" id="A0A1G2Q3E1"/>
<evidence type="ECO:0000259" key="12">
    <source>
        <dbReference type="SMART" id="SM00382"/>
    </source>
</evidence>
<evidence type="ECO:0000256" key="5">
    <source>
        <dbReference type="ARBA" id="ARBA00022840"/>
    </source>
</evidence>
<dbReference type="InterPro" id="IPR027417">
    <property type="entry name" value="P-loop_NTPase"/>
</dbReference>
<evidence type="ECO:0000256" key="1">
    <source>
        <dbReference type="ARBA" id="ARBA00004370"/>
    </source>
</evidence>
<dbReference type="HAMAP" id="MF_01347">
    <property type="entry name" value="ATP_synth_beta_bact"/>
    <property type="match status" value="1"/>
</dbReference>
<organism evidence="13 14">
    <name type="scientific">Candidatus Veblenbacteria bacterium RIFOXYB1_FULL_43_13</name>
    <dbReference type="NCBI Taxonomy" id="1802426"/>
    <lineage>
        <taxon>Bacteria</taxon>
        <taxon>Candidatus Vebleniibacteriota</taxon>
    </lineage>
</organism>